<proteinExistence type="predicted"/>
<dbReference type="EMBL" id="MH059636">
    <property type="protein sequence ID" value="AWD90492.1"/>
    <property type="molecule type" value="Genomic_DNA"/>
</dbReference>
<organism evidence="1 2">
    <name type="scientific">Erwinia phage Cronus</name>
    <dbReference type="NCBI Taxonomy" id="2163633"/>
    <lineage>
        <taxon>Viruses</taxon>
        <taxon>Duplodnaviria</taxon>
        <taxon>Heunggongvirae</taxon>
        <taxon>Uroviricota</taxon>
        <taxon>Caudoviricetes</taxon>
        <taxon>Pantevenvirales</taxon>
        <taxon>Straboviridae</taxon>
        <taxon>Tevenvirinae</taxon>
        <taxon>Risoevirus</taxon>
        <taxon>Risoevirus cronus</taxon>
        <taxon>Roskildevirus cronus</taxon>
    </lineage>
</organism>
<dbReference type="RefSeq" id="YP_010095000.1">
    <property type="nucleotide sequence ID" value="NC_055743.1"/>
</dbReference>
<reference evidence="1" key="1">
    <citation type="submission" date="2018-03" db="EMBL/GenBank/DDBJ databases">
        <title>Phage therapy in agriculture - a green tech approach to combat plant pathogenic bacteria.</title>
        <authorList>
            <person name="Carstens A.B."/>
            <person name="Djurhuus A.M."/>
            <person name="Hansen L.H."/>
        </authorList>
    </citation>
    <scope>NUCLEOTIDE SEQUENCE [LARGE SCALE GENOMIC DNA]</scope>
</reference>
<evidence type="ECO:0000313" key="1">
    <source>
        <dbReference type="EMBL" id="AWD90492.1"/>
    </source>
</evidence>
<dbReference type="KEGG" id="vg:65112634"/>
<accession>A0A2S1GM83</accession>
<evidence type="ECO:0000313" key="2">
    <source>
        <dbReference type="Proteomes" id="UP000246316"/>
    </source>
</evidence>
<name>A0A2S1GM83_9CAUD</name>
<keyword evidence="2" id="KW-1185">Reference proteome</keyword>
<dbReference type="Proteomes" id="UP000246316">
    <property type="component" value="Segment"/>
</dbReference>
<protein>
    <submittedName>
        <fullName evidence="1">Uncharacterized protein</fullName>
    </submittedName>
</protein>
<sequence length="480" mass="54838">MKIEVLTAIPAAGKTKAILEHILESGERAVIASISRQLSRQSFEYFENLGGSGVLIDADHKHSANSVNNGILDCVTNGASVLFITHAALLNFSDFNSLKGFSLYIDEVPELVTFARNCFTVSLDSILDYCEPINAESGVLDSLVLKEENREIIEHLAAEGSRGRDDIMVTLYPLYRALLQGIPVKLQITDNGSYTYFINDVSTSSWESFDKITIASANLKDTFTGMVLKHFNKWEFVESPLVERLLFKEYPNSSRVKINVMLADNWSKYSADKERDGISNYNRMKTVIEGLIDEKDFIYTRNSYRARFTRGTEVPYNPHGLNAYSSYKNVAVMFSFNPLPWQIPLLRELATSADLEENSLVDAYIVSKYLEPAFQLCARSNIRNSKSNAVVNLYVPDMKLALYMKEHYFPNAEINDTYIIKTPDKKQTRDRKSFQSMFDMTQKERYKYMYLLRKLGRKLDVNSTEDYMIVSEWLQKGRKA</sequence>
<dbReference type="GeneID" id="65112634"/>